<name>A0AAV5RIR0_STABA</name>
<evidence type="ECO:0000256" key="2">
    <source>
        <dbReference type="ARBA" id="ARBA00010596"/>
    </source>
</evidence>
<dbReference type="Pfam" id="PF04893">
    <property type="entry name" value="Yip1"/>
    <property type="match status" value="1"/>
</dbReference>
<feature type="transmembrane region" description="Helical" evidence="6">
    <location>
        <begin position="176"/>
        <end position="197"/>
    </location>
</feature>
<dbReference type="PANTHER" id="PTHR21236">
    <property type="entry name" value="GOLGI MEMBRANE PROTEIN YIP1"/>
    <property type="match status" value="1"/>
</dbReference>
<keyword evidence="9" id="KW-1185">Reference proteome</keyword>
<feature type="transmembrane region" description="Helical" evidence="6">
    <location>
        <begin position="121"/>
        <end position="142"/>
    </location>
</feature>
<dbReference type="GO" id="GO:0000139">
    <property type="term" value="C:Golgi membrane"/>
    <property type="evidence" value="ECO:0007669"/>
    <property type="project" value="UniProtKB-SubCell"/>
</dbReference>
<evidence type="ECO:0000256" key="3">
    <source>
        <dbReference type="ARBA" id="ARBA00022692"/>
    </source>
</evidence>
<protein>
    <recommendedName>
        <fullName evidence="6">Protein YIP</fullName>
    </recommendedName>
</protein>
<proteinExistence type="inferred from homology"/>
<reference evidence="8 9" key="1">
    <citation type="journal article" date="2023" name="Elife">
        <title>Identification of key yeast species and microbe-microbe interactions impacting larval growth of Drosophila in the wild.</title>
        <authorList>
            <person name="Mure A."/>
            <person name="Sugiura Y."/>
            <person name="Maeda R."/>
            <person name="Honda K."/>
            <person name="Sakurai N."/>
            <person name="Takahashi Y."/>
            <person name="Watada M."/>
            <person name="Katoh T."/>
            <person name="Gotoh A."/>
            <person name="Gotoh Y."/>
            <person name="Taniguchi I."/>
            <person name="Nakamura K."/>
            <person name="Hayashi T."/>
            <person name="Katayama T."/>
            <person name="Uemura T."/>
            <person name="Hattori Y."/>
        </authorList>
    </citation>
    <scope>NUCLEOTIDE SEQUENCE [LARGE SCALE GENOMIC DNA]</scope>
    <source>
        <strain evidence="8 9">SB-73</strain>
    </source>
</reference>
<evidence type="ECO:0000313" key="9">
    <source>
        <dbReference type="Proteomes" id="UP001362899"/>
    </source>
</evidence>
<sequence>MSEVDLIDDDFEIEDNVIEQDQAPNKPVNVLHAPPREQIVADGQRFEQRRFTGGDTLDEPVTTTIMRDIKLFGRLLLQTVGFQQKETATNREWDLWGPLIFCLLISVVLSIHLGQKRSQTFSIIFSLIWLGQATITSNIKLLGGTISYLHALSITGYSLFPLLIAAIFSRLVSYKLIRIPISLISVFWSAWCARRGLGFAGVQKSRLFLAIYPLGLFYFALGWLCILA</sequence>
<organism evidence="8 9">
    <name type="scientific">Starmerella bacillaris</name>
    <name type="common">Yeast</name>
    <name type="synonym">Candida zemplinina</name>
    <dbReference type="NCBI Taxonomy" id="1247836"/>
    <lineage>
        <taxon>Eukaryota</taxon>
        <taxon>Fungi</taxon>
        <taxon>Dikarya</taxon>
        <taxon>Ascomycota</taxon>
        <taxon>Saccharomycotina</taxon>
        <taxon>Dipodascomycetes</taxon>
        <taxon>Dipodascales</taxon>
        <taxon>Trichomonascaceae</taxon>
        <taxon>Starmerella</taxon>
    </lineage>
</organism>
<keyword evidence="4 6" id="KW-1133">Transmembrane helix</keyword>
<dbReference type="InterPro" id="IPR045231">
    <property type="entry name" value="Yip1/4-like"/>
</dbReference>
<keyword evidence="3 6" id="KW-0812">Transmembrane</keyword>
<evidence type="ECO:0000256" key="6">
    <source>
        <dbReference type="RuleBase" id="RU361264"/>
    </source>
</evidence>
<comment type="caution">
    <text evidence="8">The sequence shown here is derived from an EMBL/GenBank/DDBJ whole genome shotgun (WGS) entry which is preliminary data.</text>
</comment>
<evidence type="ECO:0000256" key="5">
    <source>
        <dbReference type="ARBA" id="ARBA00023136"/>
    </source>
</evidence>
<gene>
    <name evidence="8" type="ORF">DASB73_023770</name>
</gene>
<feature type="transmembrane region" description="Helical" evidence="6">
    <location>
        <begin position="148"/>
        <end position="169"/>
    </location>
</feature>
<dbReference type="Proteomes" id="UP001362899">
    <property type="component" value="Unassembled WGS sequence"/>
</dbReference>
<comment type="subcellular location">
    <subcellularLocation>
        <location evidence="6">Golgi apparatus membrane</location>
        <topology evidence="6">Multi-pass membrane protein</topology>
    </subcellularLocation>
    <subcellularLocation>
        <location evidence="1">Membrane</location>
        <topology evidence="1">Multi-pass membrane protein</topology>
    </subcellularLocation>
</comment>
<dbReference type="EMBL" id="BTGC01000005">
    <property type="protein sequence ID" value="GMM51419.1"/>
    <property type="molecule type" value="Genomic_DNA"/>
</dbReference>
<dbReference type="GO" id="GO:0006888">
    <property type="term" value="P:endoplasmic reticulum to Golgi vesicle-mediated transport"/>
    <property type="evidence" value="ECO:0007669"/>
    <property type="project" value="InterPro"/>
</dbReference>
<feature type="transmembrane region" description="Helical" evidence="6">
    <location>
        <begin position="95"/>
        <end position="114"/>
    </location>
</feature>
<evidence type="ECO:0000256" key="4">
    <source>
        <dbReference type="ARBA" id="ARBA00022989"/>
    </source>
</evidence>
<feature type="transmembrane region" description="Helical" evidence="6">
    <location>
        <begin position="209"/>
        <end position="227"/>
    </location>
</feature>
<evidence type="ECO:0000256" key="1">
    <source>
        <dbReference type="ARBA" id="ARBA00004141"/>
    </source>
</evidence>
<keyword evidence="5 6" id="KW-0472">Membrane</keyword>
<accession>A0AAV5RIR0</accession>
<dbReference type="InterPro" id="IPR006977">
    <property type="entry name" value="Yip1_dom"/>
</dbReference>
<dbReference type="AlphaFoldDB" id="A0AAV5RIR0"/>
<feature type="domain" description="Yip1" evidence="7">
    <location>
        <begin position="90"/>
        <end position="224"/>
    </location>
</feature>
<dbReference type="GO" id="GO:0005802">
    <property type="term" value="C:trans-Golgi network"/>
    <property type="evidence" value="ECO:0007669"/>
    <property type="project" value="TreeGrafter"/>
</dbReference>
<comment type="similarity">
    <text evidence="2 6">Belongs to the YIP1 family.</text>
</comment>
<evidence type="ECO:0000259" key="7">
    <source>
        <dbReference type="Pfam" id="PF04893"/>
    </source>
</evidence>
<evidence type="ECO:0000313" key="8">
    <source>
        <dbReference type="EMBL" id="GMM51419.1"/>
    </source>
</evidence>
<dbReference type="PANTHER" id="PTHR21236:SF1">
    <property type="entry name" value="PROTEIN YIPF6"/>
    <property type="match status" value="1"/>
</dbReference>